<evidence type="ECO:0000259" key="1">
    <source>
        <dbReference type="Pfam" id="PF24705"/>
    </source>
</evidence>
<evidence type="ECO:0000313" key="4">
    <source>
        <dbReference type="Proteomes" id="UP000534306"/>
    </source>
</evidence>
<organism evidence="3 4">
    <name type="scientific">Kribbella sandramycini</name>
    <dbReference type="NCBI Taxonomy" id="60450"/>
    <lineage>
        <taxon>Bacteria</taxon>
        <taxon>Bacillati</taxon>
        <taxon>Actinomycetota</taxon>
        <taxon>Actinomycetes</taxon>
        <taxon>Propionibacteriales</taxon>
        <taxon>Kribbellaceae</taxon>
        <taxon>Kribbella</taxon>
    </lineage>
</organism>
<protein>
    <recommendedName>
        <fullName evidence="1">DUF7668 domain-containing protein</fullName>
    </recommendedName>
</protein>
<comment type="caution">
    <text evidence="3">The sequence shown here is derived from an EMBL/GenBank/DDBJ whole genome shotgun (WGS) entry which is preliminary data.</text>
</comment>
<gene>
    <name evidence="2" type="ORF">HNR71_001463</name>
    <name evidence="3" type="ORF">HPO96_17730</name>
</gene>
<reference evidence="2 5" key="2">
    <citation type="submission" date="2020-08" db="EMBL/GenBank/DDBJ databases">
        <title>Sequencing the genomes of 1000 actinobacteria strains.</title>
        <authorList>
            <person name="Klenk H.-P."/>
        </authorList>
    </citation>
    <scope>NUCLEOTIDE SEQUENCE [LARGE SCALE GENOMIC DNA]</scope>
    <source>
        <strain evidence="2 5">DSM 15626</strain>
    </source>
</reference>
<keyword evidence="4" id="KW-1185">Reference proteome</keyword>
<dbReference type="EMBL" id="JABJRC010000003">
    <property type="protein sequence ID" value="NOL42090.1"/>
    <property type="molecule type" value="Genomic_DNA"/>
</dbReference>
<feature type="domain" description="DUF7668" evidence="1">
    <location>
        <begin position="3"/>
        <end position="75"/>
    </location>
</feature>
<dbReference type="AlphaFoldDB" id="A0A7Y4L0K2"/>
<evidence type="ECO:0000313" key="5">
    <source>
        <dbReference type="Proteomes" id="UP000553957"/>
    </source>
</evidence>
<reference evidence="3 4" key="1">
    <citation type="submission" date="2020-05" db="EMBL/GenBank/DDBJ databases">
        <title>Genome sequence of Kribbella sandramycini ATCC 39419.</title>
        <authorList>
            <person name="Maclea K.S."/>
            <person name="Fair J.L."/>
        </authorList>
    </citation>
    <scope>NUCLEOTIDE SEQUENCE [LARGE SCALE GENOMIC DNA]</scope>
    <source>
        <strain evidence="3 4">ATCC 39419</strain>
    </source>
</reference>
<dbReference type="Proteomes" id="UP000553957">
    <property type="component" value="Unassembled WGS sequence"/>
</dbReference>
<name>A0A7Y4L0K2_9ACTN</name>
<sequence>MPEQLLEWVDSYPAVLIRQPDDVWTHRYTHFLERDDGSITFEIPLWTTDESPSDLTAQIELEADGRIHIYDVHVL</sequence>
<evidence type="ECO:0000313" key="3">
    <source>
        <dbReference type="EMBL" id="NOL42090.1"/>
    </source>
</evidence>
<proteinExistence type="predicted"/>
<dbReference type="Proteomes" id="UP000534306">
    <property type="component" value="Unassembled WGS sequence"/>
</dbReference>
<dbReference type="InterPro" id="IPR056085">
    <property type="entry name" value="DUF7668"/>
</dbReference>
<evidence type="ECO:0000313" key="2">
    <source>
        <dbReference type="EMBL" id="MBB6565826.1"/>
    </source>
</evidence>
<dbReference type="EMBL" id="JACHKF010000001">
    <property type="protein sequence ID" value="MBB6565826.1"/>
    <property type="molecule type" value="Genomic_DNA"/>
</dbReference>
<dbReference type="Pfam" id="PF24705">
    <property type="entry name" value="DUF7668"/>
    <property type="match status" value="1"/>
</dbReference>
<accession>A0A7Y4L0K2</accession>